<dbReference type="Proteomes" id="UP000295632">
    <property type="component" value="Unassembled WGS sequence"/>
</dbReference>
<name>A0A4R6U220_9BACI</name>
<feature type="domain" description="SUF system FeS cluster assembly SufBD N-terminal" evidence="3">
    <location>
        <begin position="90"/>
        <end position="173"/>
    </location>
</feature>
<evidence type="ECO:0000256" key="1">
    <source>
        <dbReference type="ARBA" id="ARBA00043967"/>
    </source>
</evidence>
<evidence type="ECO:0000259" key="2">
    <source>
        <dbReference type="Pfam" id="PF01458"/>
    </source>
</evidence>
<organism evidence="4 5">
    <name type="scientific">Aureibacillus halotolerans</name>
    <dbReference type="NCBI Taxonomy" id="1508390"/>
    <lineage>
        <taxon>Bacteria</taxon>
        <taxon>Bacillati</taxon>
        <taxon>Bacillota</taxon>
        <taxon>Bacilli</taxon>
        <taxon>Bacillales</taxon>
        <taxon>Bacillaceae</taxon>
        <taxon>Aureibacillus</taxon>
    </lineage>
</organism>
<dbReference type="GO" id="GO:0016226">
    <property type="term" value="P:iron-sulfur cluster assembly"/>
    <property type="evidence" value="ECO:0007669"/>
    <property type="project" value="InterPro"/>
</dbReference>
<dbReference type="AlphaFoldDB" id="A0A4R6U220"/>
<dbReference type="OrthoDB" id="9803529at2"/>
<dbReference type="Pfam" id="PF01458">
    <property type="entry name" value="SUFBD_core"/>
    <property type="match status" value="1"/>
</dbReference>
<dbReference type="InterPro" id="IPR011542">
    <property type="entry name" value="SUF_FeS_clus_asmbl_SufD"/>
</dbReference>
<dbReference type="RefSeq" id="WP_133580266.1">
    <property type="nucleotide sequence ID" value="NZ_SNYJ01000006.1"/>
</dbReference>
<dbReference type="InterPro" id="IPR000825">
    <property type="entry name" value="SUF_FeS_clus_asmbl_SufBD_core"/>
</dbReference>
<dbReference type="InterPro" id="IPR055346">
    <property type="entry name" value="Fe-S_cluster_assembly_SufBD"/>
</dbReference>
<evidence type="ECO:0000313" key="4">
    <source>
        <dbReference type="EMBL" id="TDQ40458.1"/>
    </source>
</evidence>
<protein>
    <submittedName>
        <fullName evidence="4">Fe-S cluster assembly protein SufD</fullName>
    </submittedName>
</protein>
<dbReference type="PANTHER" id="PTHR30508">
    <property type="entry name" value="FES CLUSTER ASSEMBLY PROTEIN SUF"/>
    <property type="match status" value="1"/>
</dbReference>
<proteinExistence type="inferred from homology"/>
<dbReference type="EMBL" id="SNYJ01000006">
    <property type="protein sequence ID" value="TDQ40458.1"/>
    <property type="molecule type" value="Genomic_DNA"/>
</dbReference>
<dbReference type="InterPro" id="IPR045595">
    <property type="entry name" value="SufBD_N"/>
</dbReference>
<dbReference type="SUPFAM" id="SSF101960">
    <property type="entry name" value="Stabilizer of iron transporter SufD"/>
    <property type="match status" value="1"/>
</dbReference>
<evidence type="ECO:0000259" key="3">
    <source>
        <dbReference type="Pfam" id="PF19295"/>
    </source>
</evidence>
<keyword evidence="5" id="KW-1185">Reference proteome</keyword>
<evidence type="ECO:0000313" key="5">
    <source>
        <dbReference type="Proteomes" id="UP000295632"/>
    </source>
</evidence>
<reference evidence="4 5" key="1">
    <citation type="submission" date="2019-03" db="EMBL/GenBank/DDBJ databases">
        <title>Genomic Encyclopedia of Type Strains, Phase IV (KMG-IV): sequencing the most valuable type-strain genomes for metagenomic binning, comparative biology and taxonomic classification.</title>
        <authorList>
            <person name="Goeker M."/>
        </authorList>
    </citation>
    <scope>NUCLEOTIDE SEQUENCE [LARGE SCALE GENOMIC DNA]</scope>
    <source>
        <strain evidence="4 5">DSM 28697</strain>
    </source>
</reference>
<comment type="caution">
    <text evidence="4">The sequence shown here is derived from an EMBL/GenBank/DDBJ whole genome shotgun (WGS) entry which is preliminary data.</text>
</comment>
<gene>
    <name evidence="4" type="ORF">EV213_106177</name>
</gene>
<feature type="domain" description="SUF system FeS cluster assembly SufBD core" evidence="2">
    <location>
        <begin position="179"/>
        <end position="409"/>
    </location>
</feature>
<comment type="similarity">
    <text evidence="1">Belongs to the iron-sulfur cluster assembly SufBD family.</text>
</comment>
<dbReference type="PANTHER" id="PTHR30508:SF1">
    <property type="entry name" value="UPF0051 PROTEIN ABCI8, CHLOROPLASTIC-RELATED"/>
    <property type="match status" value="1"/>
</dbReference>
<dbReference type="Pfam" id="PF19295">
    <property type="entry name" value="SufBD_N"/>
    <property type="match status" value="1"/>
</dbReference>
<accession>A0A4R6U220</accession>
<sequence>MAVETNIISFDEKEVRTFSDQRGEPAWFLEARLAALSNLNALPMPSPDKTSIKRWNFTDFTYELPASNLSSLDQLPEQLKTVVNPEKPAENLLILKDQHAVYQSLSKDLADKGVVFTDLNTALKEHSDLVKSYYLNEAVKADEHRLTALHAAFVNGGAFLYVPKNVVIEEPLQAVYWNEAEGAGFFNHVLIVAEENAAVTYVESNMSTGNEHAVGNIVAEVIAKNNAQVKFGAVDLLASSMTSYINRRGIAHRDARIDWALGQMNEGDTISDNLTLLMGDNSYGDTKSVSVGRGEQKQNFSTNITHYGKASEGYILQHGVMKDSASSIFNGIGKIEHGAVKANAEQTSRVLMLNDRARGDANPILLIEEDDVTAGHAASVGRVDPSQLFYLMSRGISRTEAERLVIRGFLAPVLKELPIEAVQKQLAAVIERKLS</sequence>
<dbReference type="NCBIfam" id="TIGR01981">
    <property type="entry name" value="sufD"/>
    <property type="match status" value="1"/>
</dbReference>
<dbReference type="InterPro" id="IPR037284">
    <property type="entry name" value="SUF_FeS_clus_asmbl_SufBD_sf"/>
</dbReference>